<dbReference type="Pfam" id="PF13847">
    <property type="entry name" value="Methyltransf_31"/>
    <property type="match status" value="1"/>
</dbReference>
<dbReference type="InterPro" id="IPR029063">
    <property type="entry name" value="SAM-dependent_MTases_sf"/>
</dbReference>
<reference evidence="3 4" key="1">
    <citation type="submission" date="2022-12" db="EMBL/GenBank/DDBJ databases">
        <title>Chitinophagaceae gen. sp. nov., a new member of the family Chitinophagaceae, isolated from soil in a chemical factory.</title>
        <authorList>
            <person name="Ke Z."/>
        </authorList>
    </citation>
    <scope>NUCLEOTIDE SEQUENCE [LARGE SCALE GENOMIC DNA]</scope>
    <source>
        <strain evidence="3 4">LY-5</strain>
    </source>
</reference>
<dbReference type="RefSeq" id="WP_407029547.1">
    <property type="nucleotide sequence ID" value="NZ_JAQGEF010000001.1"/>
</dbReference>
<dbReference type="GO" id="GO:0032259">
    <property type="term" value="P:methylation"/>
    <property type="evidence" value="ECO:0007669"/>
    <property type="project" value="UniProtKB-KW"/>
</dbReference>
<evidence type="ECO:0000313" key="3">
    <source>
        <dbReference type="EMBL" id="MDA3613213.1"/>
    </source>
</evidence>
<feature type="domain" description="Methyltransferase" evidence="2">
    <location>
        <begin position="48"/>
        <end position="163"/>
    </location>
</feature>
<keyword evidence="1" id="KW-0732">Signal</keyword>
<sequence>MRTILFLCFALLLSCSGLKKYTVEENVPFNEEAVQVIFDDEISKYGLQNGEKILDLGSFTGKFSAIIFRNYPQTKFTLVDVYNYKKLLFNYSFERNDSTYNFRKNRRFVKSRLTKIPLKSNTFDKILCRRTYHEFRPFNKALMLAEMKRLLKEDGELIIVDVIPNYLGHTDAGCKSLYLEANTIMHEVKRQGFTFVKEDSTTYKRTDSTDYNLSILKFKKQ</sequence>
<organism evidence="3 4">
    <name type="scientific">Polluticaenibacter yanchengensis</name>
    <dbReference type="NCBI Taxonomy" id="3014562"/>
    <lineage>
        <taxon>Bacteria</taxon>
        <taxon>Pseudomonadati</taxon>
        <taxon>Bacteroidota</taxon>
        <taxon>Chitinophagia</taxon>
        <taxon>Chitinophagales</taxon>
        <taxon>Chitinophagaceae</taxon>
        <taxon>Polluticaenibacter</taxon>
    </lineage>
</organism>
<evidence type="ECO:0000256" key="1">
    <source>
        <dbReference type="SAM" id="SignalP"/>
    </source>
</evidence>
<proteinExistence type="predicted"/>
<protein>
    <submittedName>
        <fullName evidence="3">Methyltransferase domain-containing protein</fullName>
    </submittedName>
</protein>
<accession>A0ABT4UG81</accession>
<name>A0ABT4UG81_9BACT</name>
<gene>
    <name evidence="3" type="ORF">O3P16_00190</name>
</gene>
<dbReference type="Gene3D" id="3.40.50.150">
    <property type="entry name" value="Vaccinia Virus protein VP39"/>
    <property type="match status" value="1"/>
</dbReference>
<dbReference type="EMBL" id="JAQGEF010000001">
    <property type="protein sequence ID" value="MDA3613213.1"/>
    <property type="molecule type" value="Genomic_DNA"/>
</dbReference>
<feature type="chain" id="PRO_5047372869" evidence="1">
    <location>
        <begin position="21"/>
        <end position="221"/>
    </location>
</feature>
<evidence type="ECO:0000313" key="4">
    <source>
        <dbReference type="Proteomes" id="UP001210231"/>
    </source>
</evidence>
<dbReference type="GO" id="GO:0008168">
    <property type="term" value="F:methyltransferase activity"/>
    <property type="evidence" value="ECO:0007669"/>
    <property type="project" value="UniProtKB-KW"/>
</dbReference>
<dbReference type="InterPro" id="IPR025714">
    <property type="entry name" value="Methyltranfer_dom"/>
</dbReference>
<dbReference type="Proteomes" id="UP001210231">
    <property type="component" value="Unassembled WGS sequence"/>
</dbReference>
<keyword evidence="4" id="KW-1185">Reference proteome</keyword>
<dbReference type="PROSITE" id="PS51257">
    <property type="entry name" value="PROKAR_LIPOPROTEIN"/>
    <property type="match status" value="1"/>
</dbReference>
<feature type="signal peptide" evidence="1">
    <location>
        <begin position="1"/>
        <end position="20"/>
    </location>
</feature>
<keyword evidence="3" id="KW-0489">Methyltransferase</keyword>
<dbReference type="SUPFAM" id="SSF53335">
    <property type="entry name" value="S-adenosyl-L-methionine-dependent methyltransferases"/>
    <property type="match status" value="1"/>
</dbReference>
<keyword evidence="3" id="KW-0808">Transferase</keyword>
<dbReference type="CDD" id="cd02440">
    <property type="entry name" value="AdoMet_MTases"/>
    <property type="match status" value="1"/>
</dbReference>
<comment type="caution">
    <text evidence="3">The sequence shown here is derived from an EMBL/GenBank/DDBJ whole genome shotgun (WGS) entry which is preliminary data.</text>
</comment>
<evidence type="ECO:0000259" key="2">
    <source>
        <dbReference type="Pfam" id="PF13847"/>
    </source>
</evidence>